<keyword evidence="1" id="KW-0378">Hydrolase</keyword>
<keyword evidence="1" id="KW-0067">ATP-binding</keyword>
<gene>
    <name evidence="1" type="ORF">NKI81_17065</name>
</gene>
<reference evidence="1 2" key="1">
    <citation type="journal article" date="2024" name="Proc. Natl. Acad. Sci. U.S.A.">
        <title>The evolutionary genomics of adaptation to stress in wild rhizobium bacteria.</title>
        <authorList>
            <person name="Kehlet-Delgado H."/>
            <person name="Montoya A.P."/>
            <person name="Jensen K.T."/>
            <person name="Wendlandt C.E."/>
            <person name="Dexheimer C."/>
            <person name="Roberts M."/>
            <person name="Torres Martinez L."/>
            <person name="Friesen M.L."/>
            <person name="Griffitts J.S."/>
            <person name="Porter S.S."/>
        </authorList>
    </citation>
    <scope>NUCLEOTIDE SEQUENCE [LARGE SCALE GENOMIC DNA]</scope>
    <source>
        <strain evidence="1 2">M0468</strain>
    </source>
</reference>
<proteinExistence type="predicted"/>
<keyword evidence="1" id="KW-0347">Helicase</keyword>
<sequence>MACIDDDATGETIEVLWDAELDGEVLSEESWDRISKQGTDDPSVFSAYLKTLRWNTATSSDRELFQAPFRAGIHLDAFQLLPLRKALKLPRVNLLIADDVGAGKTIEAGLVLRELLLRHRIDFVVVAGPAGTVRQWQDELETKFGLSFTIVDRDHLNVLRRERGYGAEPWSSGSRFILSHSLLTDETYVAGLRDLLGDFRPRSLLILDEAHHAAPASGMKYAIESQFTRVVRGLADRFEHRLFLSATPHNGHSNSFSALLEILDPQRFTRGVPVRPKDLDPVMVRRLKSDLRHFGERFPLRKVEPIRIADLPQSAPELVLASMLRVYADAVRAKAEGLPPRQAGYVRLTLVGLQQRLLSSIAAFARTLEVHRKGLLRASGSTPAASSRTSICQPPSGSTTAQCGAISMSLSSMRSTSSSGIGAPPGLPATRPGRQPRVAAKKAQGSRSAGPESFGDRCGFTASVSERVCCSGTRS</sequence>
<name>A0ACC6T0S6_9HYPH</name>
<organism evidence="1 2">
    <name type="scientific">Mesorhizobium australicum</name>
    <dbReference type="NCBI Taxonomy" id="536018"/>
    <lineage>
        <taxon>Bacteria</taxon>
        <taxon>Pseudomonadati</taxon>
        <taxon>Pseudomonadota</taxon>
        <taxon>Alphaproteobacteria</taxon>
        <taxon>Hyphomicrobiales</taxon>
        <taxon>Phyllobacteriaceae</taxon>
        <taxon>Mesorhizobium</taxon>
    </lineage>
</organism>
<evidence type="ECO:0000313" key="1">
    <source>
        <dbReference type="EMBL" id="MER9285655.1"/>
    </source>
</evidence>
<evidence type="ECO:0000313" key="2">
    <source>
        <dbReference type="Proteomes" id="UP001480082"/>
    </source>
</evidence>
<keyword evidence="2" id="KW-1185">Reference proteome</keyword>
<accession>A0ACC6T0S6</accession>
<dbReference type="Proteomes" id="UP001480082">
    <property type="component" value="Unassembled WGS sequence"/>
</dbReference>
<dbReference type="EMBL" id="JAMYRI010000009">
    <property type="protein sequence ID" value="MER9285655.1"/>
    <property type="molecule type" value="Genomic_DNA"/>
</dbReference>
<keyword evidence="1" id="KW-0547">Nucleotide-binding</keyword>
<comment type="caution">
    <text evidence="1">The sequence shown here is derived from an EMBL/GenBank/DDBJ whole genome shotgun (WGS) entry which is preliminary data.</text>
</comment>
<protein>
    <submittedName>
        <fullName evidence="1">DEAD/DEAH box helicase</fullName>
    </submittedName>
</protein>